<dbReference type="GO" id="GO:0004553">
    <property type="term" value="F:hydrolase activity, hydrolyzing O-glycosyl compounds"/>
    <property type="evidence" value="ECO:0007669"/>
    <property type="project" value="InterPro"/>
</dbReference>
<gene>
    <name evidence="3" type="ORF">STRIP9103_06699</name>
</gene>
<accession>L1KHZ1</accession>
<sequence>MGSPAVTPRRHPDFARNFAARFLVFALDMAVGRARPEGRLPFELPCSMAAVTASRPAPPRPDVPNGTEAPVFPYGRGLGL</sequence>
<organism evidence="3 4">
    <name type="scientific">Streptomyces ipomoeae 91-03</name>
    <dbReference type="NCBI Taxonomy" id="698759"/>
    <lineage>
        <taxon>Bacteria</taxon>
        <taxon>Bacillati</taxon>
        <taxon>Actinomycetota</taxon>
        <taxon>Actinomycetes</taxon>
        <taxon>Kitasatosporales</taxon>
        <taxon>Streptomycetaceae</taxon>
        <taxon>Streptomyces</taxon>
    </lineage>
</organism>
<dbReference type="Proteomes" id="UP000010411">
    <property type="component" value="Unassembled WGS sequence"/>
</dbReference>
<comment type="caution">
    <text evidence="3">The sequence shown here is derived from an EMBL/GenBank/DDBJ whole genome shotgun (WGS) entry which is preliminary data.</text>
</comment>
<dbReference type="RefSeq" id="WP_009341155.1">
    <property type="nucleotide sequence ID" value="NZ_AEJC01000652.1"/>
</dbReference>
<evidence type="ECO:0000313" key="3">
    <source>
        <dbReference type="EMBL" id="EKX60416.1"/>
    </source>
</evidence>
<protein>
    <submittedName>
        <fullName evidence="3">Uncharacterized protein</fullName>
    </submittedName>
</protein>
<dbReference type="PATRIC" id="fig|698759.3.peg.8861"/>
<proteinExistence type="predicted"/>
<keyword evidence="4" id="KW-1185">Reference proteome</keyword>
<dbReference type="OrthoDB" id="9803863at2"/>
<reference evidence="3 4" key="1">
    <citation type="submission" date="2012-11" db="EMBL/GenBank/DDBJ databases">
        <authorList>
            <person name="Huguet-Tapia J.C."/>
            <person name="Durkin A.S."/>
            <person name="Pettis G.S."/>
            <person name="Badger J.H."/>
        </authorList>
    </citation>
    <scope>NUCLEOTIDE SEQUENCE [LARGE SCALE GENOMIC DNA]</scope>
    <source>
        <strain evidence="3 4">91-03</strain>
    </source>
</reference>
<dbReference type="EMBL" id="AEJC01000652">
    <property type="protein sequence ID" value="EKX60416.1"/>
    <property type="molecule type" value="Genomic_DNA"/>
</dbReference>
<dbReference type="SUPFAM" id="SSF52279">
    <property type="entry name" value="Beta-D-glucan exohydrolase, C-terminal domain"/>
    <property type="match status" value="1"/>
</dbReference>
<keyword evidence="1" id="KW-0378">Hydrolase</keyword>
<evidence type="ECO:0000256" key="2">
    <source>
        <dbReference type="SAM" id="MobiDB-lite"/>
    </source>
</evidence>
<dbReference type="InterPro" id="IPR036881">
    <property type="entry name" value="Glyco_hydro_3_C_sf"/>
</dbReference>
<dbReference type="AlphaFoldDB" id="L1KHZ1"/>
<evidence type="ECO:0000313" key="4">
    <source>
        <dbReference type="Proteomes" id="UP000010411"/>
    </source>
</evidence>
<evidence type="ECO:0000256" key="1">
    <source>
        <dbReference type="ARBA" id="ARBA00022801"/>
    </source>
</evidence>
<feature type="region of interest" description="Disordered" evidence="2">
    <location>
        <begin position="53"/>
        <end position="80"/>
    </location>
</feature>
<name>L1KHZ1_9ACTN</name>
<dbReference type="GO" id="GO:0005975">
    <property type="term" value="P:carbohydrate metabolic process"/>
    <property type="evidence" value="ECO:0007669"/>
    <property type="project" value="InterPro"/>
</dbReference>